<dbReference type="PROSITE" id="PS51257">
    <property type="entry name" value="PROKAR_LIPOPROTEIN"/>
    <property type="match status" value="1"/>
</dbReference>
<dbReference type="Proteomes" id="UP000198345">
    <property type="component" value="Unassembled WGS sequence"/>
</dbReference>
<dbReference type="EMBL" id="MUGW01000008">
    <property type="protein sequence ID" value="OXA94904.1"/>
    <property type="molecule type" value="Genomic_DNA"/>
</dbReference>
<dbReference type="RefSeq" id="WP_089048567.1">
    <property type="nucleotide sequence ID" value="NZ_FXTV01000002.1"/>
</dbReference>
<reference evidence="1 2" key="1">
    <citation type="submission" date="2016-11" db="EMBL/GenBank/DDBJ databases">
        <title>Whole genomes of Flavobacteriaceae.</title>
        <authorList>
            <person name="Stine C."/>
            <person name="Li C."/>
            <person name="Tadesse D."/>
        </authorList>
    </citation>
    <scope>NUCLEOTIDE SEQUENCE [LARGE SCALE GENOMIC DNA]</scope>
    <source>
        <strain evidence="1 2">DSM 18292</strain>
    </source>
</reference>
<proteinExistence type="predicted"/>
<keyword evidence="2" id="KW-1185">Reference proteome</keyword>
<name>A0A226HLB5_9FLAO</name>
<gene>
    <name evidence="1" type="ORF">B0A66_04060</name>
</gene>
<comment type="caution">
    <text evidence="1">The sequence shown here is derived from an EMBL/GenBank/DDBJ whole genome shotgun (WGS) entry which is preliminary data.</text>
</comment>
<dbReference type="OrthoDB" id="1364257at2"/>
<sequence length="156" mass="18516">MKNQINKIVSVVILFFLLSSCHKVPKSFVEGERDRAFKNYLIMRKIEFTELSNSLYSKYYSDFLDYETKELLSKTPFLKFNQVYVYQGTNNTIRYFVFTDIGYVYTVDTDRHGSEFVSEPVEGIIKVKKPFPLLFYGFYKLEDTIIKIKIREKKTS</sequence>
<organism evidence="1 2">
    <name type="scientific">Flavobacterium hercynium</name>
    <dbReference type="NCBI Taxonomy" id="387094"/>
    <lineage>
        <taxon>Bacteria</taxon>
        <taxon>Pseudomonadati</taxon>
        <taxon>Bacteroidota</taxon>
        <taxon>Flavobacteriia</taxon>
        <taxon>Flavobacteriales</taxon>
        <taxon>Flavobacteriaceae</taxon>
        <taxon>Flavobacterium</taxon>
    </lineage>
</organism>
<dbReference type="AlphaFoldDB" id="A0A226HLB5"/>
<accession>A0A226HLB5</accession>
<evidence type="ECO:0000313" key="2">
    <source>
        <dbReference type="Proteomes" id="UP000198345"/>
    </source>
</evidence>
<protein>
    <submittedName>
        <fullName evidence="1">Uncharacterized protein</fullName>
    </submittedName>
</protein>
<evidence type="ECO:0000313" key="1">
    <source>
        <dbReference type="EMBL" id="OXA94904.1"/>
    </source>
</evidence>